<gene>
    <name evidence="1" type="ORF">HMPREF3222_01255</name>
</gene>
<dbReference type="AlphaFoldDB" id="A0A133N865"/>
<dbReference type="Proteomes" id="UP000070646">
    <property type="component" value="Unassembled WGS sequence"/>
</dbReference>
<dbReference type="SUPFAM" id="SSF49384">
    <property type="entry name" value="Carbohydrate-binding domain"/>
    <property type="match status" value="1"/>
</dbReference>
<reference evidence="1 2" key="1">
    <citation type="submission" date="2016-01" db="EMBL/GenBank/DDBJ databases">
        <authorList>
            <person name="Oliw E.H."/>
        </authorList>
    </citation>
    <scope>NUCLEOTIDE SEQUENCE [LARGE SCALE GENOMIC DNA]</scope>
    <source>
        <strain evidence="1 2">MJR7757A</strain>
    </source>
</reference>
<dbReference type="EMBL" id="LRPU01000064">
    <property type="protein sequence ID" value="KXA12495.1"/>
    <property type="molecule type" value="Genomic_DNA"/>
</dbReference>
<dbReference type="InterPro" id="IPR008965">
    <property type="entry name" value="CBM2/CBM3_carb-bd_dom_sf"/>
</dbReference>
<dbReference type="RefSeq" id="WP_242862222.1">
    <property type="nucleotide sequence ID" value="NZ_KQ956209.1"/>
</dbReference>
<organism evidence="1 2">
    <name type="scientific">Clostridium perfringens</name>
    <dbReference type="NCBI Taxonomy" id="1502"/>
    <lineage>
        <taxon>Bacteria</taxon>
        <taxon>Bacillati</taxon>
        <taxon>Bacillota</taxon>
        <taxon>Clostridia</taxon>
        <taxon>Eubacteriales</taxon>
        <taxon>Clostridiaceae</taxon>
        <taxon>Clostridium</taxon>
    </lineage>
</organism>
<comment type="caution">
    <text evidence="1">The sequence shown here is derived from an EMBL/GenBank/DDBJ whole genome shotgun (WGS) entry which is preliminary data.</text>
</comment>
<dbReference type="PATRIC" id="fig|1502.174.peg.1270"/>
<protein>
    <submittedName>
        <fullName evidence="1">Uncharacterized protein</fullName>
    </submittedName>
</protein>
<sequence>MGVVFGAVEPKGKLPVDISSLNNDGTMNTEVNYYDYVHGITNINSLGNINISMDKKINLGDNFQLKFNLSDFNEIVAGKYRAKIKFQGEKLEFIKGKLEFSCDFEKRKLDFILDLQLIL</sequence>
<name>A0A133N865_CLOPF</name>
<accession>A0A133N865</accession>
<evidence type="ECO:0000313" key="2">
    <source>
        <dbReference type="Proteomes" id="UP000070646"/>
    </source>
</evidence>
<dbReference type="GO" id="GO:0030246">
    <property type="term" value="F:carbohydrate binding"/>
    <property type="evidence" value="ECO:0007669"/>
    <property type="project" value="InterPro"/>
</dbReference>
<evidence type="ECO:0000313" key="1">
    <source>
        <dbReference type="EMBL" id="KXA12495.1"/>
    </source>
</evidence>
<proteinExistence type="predicted"/>